<reference evidence="9" key="1">
    <citation type="submission" date="2025-08" db="UniProtKB">
        <authorList>
            <consortium name="Ensembl"/>
        </authorList>
    </citation>
    <scope>IDENTIFICATION</scope>
</reference>
<dbReference type="Ensembl" id="ENSLLET00000034077.1">
    <property type="protein sequence ID" value="ENSLLEP00000032814.1"/>
    <property type="gene ID" value="ENSLLEG00000020765.1"/>
</dbReference>
<dbReference type="GO" id="GO:0000978">
    <property type="term" value="F:RNA polymerase II cis-regulatory region sequence-specific DNA binding"/>
    <property type="evidence" value="ECO:0007669"/>
    <property type="project" value="TreeGrafter"/>
</dbReference>
<evidence type="ECO:0000256" key="4">
    <source>
        <dbReference type="ARBA" id="ARBA00022833"/>
    </source>
</evidence>
<feature type="domain" description="C2H2-type" evidence="8">
    <location>
        <begin position="391"/>
        <end position="418"/>
    </location>
</feature>
<feature type="domain" description="BTB" evidence="7">
    <location>
        <begin position="60"/>
        <end position="128"/>
    </location>
</feature>
<keyword evidence="4" id="KW-0862">Zinc</keyword>
<dbReference type="InterPro" id="IPR000210">
    <property type="entry name" value="BTB/POZ_dom"/>
</dbReference>
<dbReference type="Pfam" id="PF00096">
    <property type="entry name" value="zf-C2H2"/>
    <property type="match status" value="2"/>
</dbReference>
<dbReference type="CDD" id="cd18327">
    <property type="entry name" value="BTB_POZ_ZBTB7B_ZBTB15"/>
    <property type="match status" value="1"/>
</dbReference>
<dbReference type="PROSITE" id="PS50097">
    <property type="entry name" value="BTB"/>
    <property type="match status" value="1"/>
</dbReference>
<evidence type="ECO:0000256" key="5">
    <source>
        <dbReference type="PROSITE-ProRule" id="PRU00042"/>
    </source>
</evidence>
<protein>
    <recommendedName>
        <fullName evidence="11">Zinc finger and BTB domain-containing protein 7B</fullName>
    </recommendedName>
</protein>
<reference evidence="9" key="2">
    <citation type="submission" date="2025-09" db="UniProtKB">
        <authorList>
            <consortium name="Ensembl"/>
        </authorList>
    </citation>
    <scope>IDENTIFICATION</scope>
</reference>
<dbReference type="OrthoDB" id="10004641at2759"/>
<dbReference type="PANTHER" id="PTHR46105:SF4">
    <property type="entry name" value="ZINC FINGER AND BTB DOMAIN-CONTAINING PROTEIN 7B"/>
    <property type="match status" value="1"/>
</dbReference>
<keyword evidence="10" id="KW-1185">Reference proteome</keyword>
<dbReference type="GO" id="GO:0000981">
    <property type="term" value="F:DNA-binding transcription factor activity, RNA polymerase II-specific"/>
    <property type="evidence" value="ECO:0007669"/>
    <property type="project" value="TreeGrafter"/>
</dbReference>
<keyword evidence="2" id="KW-0677">Repeat</keyword>
<organism evidence="9 10">
    <name type="scientific">Leptobrachium leishanense</name>
    <name type="common">Leishan spiny toad</name>
    <dbReference type="NCBI Taxonomy" id="445787"/>
    <lineage>
        <taxon>Eukaryota</taxon>
        <taxon>Metazoa</taxon>
        <taxon>Chordata</taxon>
        <taxon>Craniata</taxon>
        <taxon>Vertebrata</taxon>
        <taxon>Euteleostomi</taxon>
        <taxon>Amphibia</taxon>
        <taxon>Batrachia</taxon>
        <taxon>Anura</taxon>
        <taxon>Pelobatoidea</taxon>
        <taxon>Megophryidae</taxon>
        <taxon>Leptobrachium</taxon>
    </lineage>
</organism>
<sequence>MGGALLKHLLRQWLPAGQGCSSCQVTMASSEDELIGIPFPEHSSDLLSGLNEQRHRGVLCDITIKTRGLEYRTHRAVLAACSHYFRKLFTGTQPGAPPRDVCQLDFLKPDAFGALLDFAYTATLTISSANMRDVLRAARLLEIPCVVDACIEILQCSGDREEMGADAEDLEGFIHARQYLECYLLQENGEDTTPPPEANCSPPPLSMDLPQKSVQLIPRRRRKKFLQVKPSIRLPNGSPYRMAEETIERVASPQEAPSPEELPPPDNNLGYERYATENPPIFIPPSPPDEIMSDEEPSDVNFLHPMDQENPELAPSSFDASDKLVRSKRRSQMPQECPVCHKIIHGAGKLPRHMRTHTGEKPFVCQVCGVRFTRNDKLKIHMRKHTGERPYCCEHCSARFLHSYDLKNHMHLHTGDRPYECSLCHKAFAKEDHLQRHMKGQNCLEVRTRRRRKEETPQQHHLPAPGLDLSNGKIDELRLSMMRYWGLPRPNSGEGSPEQPLVLDAS</sequence>
<dbReference type="FunFam" id="3.30.160.60:FF:000115">
    <property type="entry name" value="Zinc finger and BTB domain containing 7C"/>
    <property type="match status" value="1"/>
</dbReference>
<dbReference type="FunFam" id="3.30.160.60:FF:000673">
    <property type="entry name" value="Zinc finger and BTB domain-containing 7B"/>
    <property type="match status" value="1"/>
</dbReference>
<dbReference type="InterPro" id="IPR011333">
    <property type="entry name" value="SKP1/BTB/POZ_sf"/>
</dbReference>
<evidence type="ECO:0000259" key="7">
    <source>
        <dbReference type="PROSITE" id="PS50097"/>
    </source>
</evidence>
<feature type="domain" description="C2H2-type" evidence="8">
    <location>
        <begin position="335"/>
        <end position="362"/>
    </location>
</feature>
<dbReference type="SMART" id="SM00225">
    <property type="entry name" value="BTB"/>
    <property type="match status" value="1"/>
</dbReference>
<dbReference type="GO" id="GO:0032502">
    <property type="term" value="P:developmental process"/>
    <property type="evidence" value="ECO:0007669"/>
    <property type="project" value="UniProtKB-ARBA"/>
</dbReference>
<dbReference type="SMART" id="SM00355">
    <property type="entry name" value="ZnF_C2H2"/>
    <property type="match status" value="4"/>
</dbReference>
<evidence type="ECO:0000313" key="9">
    <source>
        <dbReference type="Ensembl" id="ENSLLEP00000032814.1"/>
    </source>
</evidence>
<evidence type="ECO:0000256" key="2">
    <source>
        <dbReference type="ARBA" id="ARBA00022737"/>
    </source>
</evidence>
<dbReference type="Gene3D" id="3.30.710.10">
    <property type="entry name" value="Potassium Channel Kv1.1, Chain A"/>
    <property type="match status" value="1"/>
</dbReference>
<feature type="domain" description="C2H2-type" evidence="8">
    <location>
        <begin position="363"/>
        <end position="390"/>
    </location>
</feature>
<dbReference type="Gene3D" id="3.30.160.60">
    <property type="entry name" value="Classic Zinc Finger"/>
    <property type="match status" value="4"/>
</dbReference>
<dbReference type="GeneTree" id="ENSGT00940000160219"/>
<dbReference type="Proteomes" id="UP000694569">
    <property type="component" value="Unplaced"/>
</dbReference>
<dbReference type="InterPro" id="IPR050457">
    <property type="entry name" value="ZnFinger_BTB_dom_contain"/>
</dbReference>
<evidence type="ECO:0000313" key="10">
    <source>
        <dbReference type="Proteomes" id="UP000694569"/>
    </source>
</evidence>
<dbReference type="GO" id="GO:0008270">
    <property type="term" value="F:zinc ion binding"/>
    <property type="evidence" value="ECO:0007669"/>
    <property type="project" value="UniProtKB-KW"/>
</dbReference>
<dbReference type="InterPro" id="IPR036236">
    <property type="entry name" value="Znf_C2H2_sf"/>
</dbReference>
<dbReference type="PROSITE" id="PS00028">
    <property type="entry name" value="ZINC_FINGER_C2H2_1"/>
    <property type="match status" value="3"/>
</dbReference>
<evidence type="ECO:0008006" key="11">
    <source>
        <dbReference type="Google" id="ProtNLM"/>
    </source>
</evidence>
<keyword evidence="3 5" id="KW-0863">Zinc-finger</keyword>
<dbReference type="PROSITE" id="PS50157">
    <property type="entry name" value="ZINC_FINGER_C2H2_2"/>
    <property type="match status" value="4"/>
</dbReference>
<name>A0A8C5Q5H2_9ANUR</name>
<dbReference type="GO" id="GO:0010628">
    <property type="term" value="P:positive regulation of gene expression"/>
    <property type="evidence" value="ECO:0007669"/>
    <property type="project" value="TreeGrafter"/>
</dbReference>
<evidence type="ECO:0000256" key="3">
    <source>
        <dbReference type="ARBA" id="ARBA00022771"/>
    </source>
</evidence>
<accession>A0A8C5Q5H2</accession>
<dbReference type="SUPFAM" id="SSF57667">
    <property type="entry name" value="beta-beta-alpha zinc fingers"/>
    <property type="match status" value="2"/>
</dbReference>
<feature type="domain" description="C2H2-type" evidence="8">
    <location>
        <begin position="419"/>
        <end position="452"/>
    </location>
</feature>
<dbReference type="InterPro" id="IPR013087">
    <property type="entry name" value="Znf_C2H2_type"/>
</dbReference>
<dbReference type="SUPFAM" id="SSF54695">
    <property type="entry name" value="POZ domain"/>
    <property type="match status" value="1"/>
</dbReference>
<dbReference type="FunFam" id="3.30.160.60:FF:000202">
    <property type="entry name" value="Zinc finger protein 574"/>
    <property type="match status" value="1"/>
</dbReference>
<evidence type="ECO:0000256" key="1">
    <source>
        <dbReference type="ARBA" id="ARBA00022723"/>
    </source>
</evidence>
<dbReference type="Pfam" id="PF00651">
    <property type="entry name" value="BTB"/>
    <property type="match status" value="1"/>
</dbReference>
<feature type="region of interest" description="Disordered" evidence="6">
    <location>
        <begin position="450"/>
        <end position="469"/>
    </location>
</feature>
<evidence type="ECO:0000256" key="6">
    <source>
        <dbReference type="SAM" id="MobiDB-lite"/>
    </source>
</evidence>
<dbReference type="AlphaFoldDB" id="A0A8C5Q5H2"/>
<keyword evidence="1" id="KW-0479">Metal-binding</keyword>
<dbReference type="PANTHER" id="PTHR46105">
    <property type="entry name" value="AGAP004733-PA"/>
    <property type="match status" value="1"/>
</dbReference>
<proteinExistence type="predicted"/>
<evidence type="ECO:0000259" key="8">
    <source>
        <dbReference type="PROSITE" id="PS50157"/>
    </source>
</evidence>